<accession>A0A0K9NVE7</accession>
<proteinExistence type="inferred from homology"/>
<keyword evidence="7" id="KW-0521">NADP</keyword>
<evidence type="ECO:0000256" key="9">
    <source>
        <dbReference type="ARBA" id="ARBA00022967"/>
    </source>
</evidence>
<evidence type="ECO:0000256" key="6">
    <source>
        <dbReference type="ARBA" id="ARBA00022719"/>
    </source>
</evidence>
<dbReference type="Proteomes" id="UP000036987">
    <property type="component" value="Unassembled WGS sequence"/>
</dbReference>
<name>A0A0K9NVE7_ZOSMR</name>
<comment type="catalytic activity">
    <reaction evidence="14">
        <text>a plastoquinone + NADPH + (n+1) H(+)(in) = a plastoquinol + NADP(+) + n H(+)(out)</text>
        <dbReference type="Rhea" id="RHEA:42612"/>
        <dbReference type="Rhea" id="RHEA-COMP:9561"/>
        <dbReference type="Rhea" id="RHEA-COMP:9562"/>
        <dbReference type="ChEBI" id="CHEBI:15378"/>
        <dbReference type="ChEBI" id="CHEBI:17757"/>
        <dbReference type="ChEBI" id="CHEBI:57783"/>
        <dbReference type="ChEBI" id="CHEBI:58349"/>
        <dbReference type="ChEBI" id="CHEBI:62192"/>
    </reaction>
</comment>
<dbReference type="GO" id="GO:0048038">
    <property type="term" value="F:quinone binding"/>
    <property type="evidence" value="ECO:0007669"/>
    <property type="project" value="UniProtKB-KW"/>
</dbReference>
<evidence type="ECO:0000256" key="10">
    <source>
        <dbReference type="ARBA" id="ARBA00023027"/>
    </source>
</evidence>
<protein>
    <recommendedName>
        <fullName evidence="5">NAD(P)H-quinone oxidoreductase subunit M, chloroplastic</fullName>
    </recommendedName>
    <alternativeName>
        <fullName evidence="13">NAD(P)H dehydrogenase subunit M</fullName>
    </alternativeName>
    <alternativeName>
        <fullName evidence="12">NADH-plastoquinone oxidoreductase subunit M</fullName>
    </alternativeName>
</protein>
<evidence type="ECO:0000256" key="12">
    <source>
        <dbReference type="ARBA" id="ARBA00029860"/>
    </source>
</evidence>
<sequence length="195" mass="22336">MASTSSSFLTSTNFLTKHHTAQRKSLLGCFFPVARQSGEKEGTNDESNKKMSLQPEPPQPMARSKNMTIEYGGQWLSSVTRHVRLYAAYIDPANGVFDQTQMDKLTLLLDTTNEFIWTPEACNKVYQYLQELVDVYEGADLTEYTLRLIGSDIEHYIRKLLYDGEIKYNMDARVLNFSMGKPRVLFNNNKLDQKA</sequence>
<evidence type="ECO:0000256" key="8">
    <source>
        <dbReference type="ARBA" id="ARBA00022957"/>
    </source>
</evidence>
<evidence type="ECO:0000256" key="3">
    <source>
        <dbReference type="ARBA" id="ARBA00009484"/>
    </source>
</evidence>
<evidence type="ECO:0000256" key="1">
    <source>
        <dbReference type="ARBA" id="ARBA00004059"/>
    </source>
</evidence>
<evidence type="ECO:0000256" key="11">
    <source>
        <dbReference type="ARBA" id="ARBA00023136"/>
    </source>
</evidence>
<feature type="region of interest" description="Disordered" evidence="16">
    <location>
        <begin position="38"/>
        <end position="61"/>
    </location>
</feature>
<keyword evidence="11" id="KW-0472">Membrane</keyword>
<dbReference type="STRING" id="29655.A0A0K9NVE7"/>
<dbReference type="PANTHER" id="PTHR36900:SF1">
    <property type="entry name" value="NAD(P)H-QUINONE OXIDOREDUCTASE SUBUNIT M, CHLOROPLASTIC"/>
    <property type="match status" value="1"/>
</dbReference>
<comment type="subunit">
    <text evidence="4">Part of the chloroplast NDH complex, composed of a mixture of chloroplast and nucleus encoded subunits. Component of the NDH subcomplex A, at least composed of ndhH, ndhI, ndhJ, ndhK, ndhL, ndhM, ndhN and ndhO.</text>
</comment>
<dbReference type="PANTHER" id="PTHR36900">
    <property type="entry name" value="NAD(P)H-QUINONE OXIDOREDUCTASE SUBUNIT M, CHLOROPLASTIC"/>
    <property type="match status" value="1"/>
</dbReference>
<evidence type="ECO:0000256" key="15">
    <source>
        <dbReference type="ARBA" id="ARBA00048026"/>
    </source>
</evidence>
<dbReference type="GO" id="GO:0009535">
    <property type="term" value="C:chloroplast thylakoid membrane"/>
    <property type="evidence" value="ECO:0007669"/>
    <property type="project" value="UniProtKB-SubCell"/>
</dbReference>
<evidence type="ECO:0000256" key="13">
    <source>
        <dbReference type="ARBA" id="ARBA00031769"/>
    </source>
</evidence>
<evidence type="ECO:0000256" key="14">
    <source>
        <dbReference type="ARBA" id="ARBA00047726"/>
    </source>
</evidence>
<comment type="similarity">
    <text evidence="3">Belongs to the NDH complex subunit M family.</text>
</comment>
<keyword evidence="9" id="KW-1278">Translocase</keyword>
<keyword evidence="6" id="KW-0874">Quinone</keyword>
<evidence type="ECO:0000313" key="17">
    <source>
        <dbReference type="EMBL" id="KMZ60731.1"/>
    </source>
</evidence>
<evidence type="ECO:0000256" key="4">
    <source>
        <dbReference type="ARBA" id="ARBA00011851"/>
    </source>
</evidence>
<comment type="catalytic activity">
    <reaction evidence="15">
        <text>a plastoquinone + NADH + (n+1) H(+)(in) = a plastoquinol + NAD(+) + n H(+)(out)</text>
        <dbReference type="Rhea" id="RHEA:42608"/>
        <dbReference type="Rhea" id="RHEA-COMP:9561"/>
        <dbReference type="Rhea" id="RHEA-COMP:9562"/>
        <dbReference type="ChEBI" id="CHEBI:15378"/>
        <dbReference type="ChEBI" id="CHEBI:17757"/>
        <dbReference type="ChEBI" id="CHEBI:57540"/>
        <dbReference type="ChEBI" id="CHEBI:57945"/>
        <dbReference type="ChEBI" id="CHEBI:62192"/>
    </reaction>
</comment>
<feature type="compositionally biased region" description="Basic and acidic residues" evidence="16">
    <location>
        <begin position="38"/>
        <end position="49"/>
    </location>
</feature>
<organism evidence="17 18">
    <name type="scientific">Zostera marina</name>
    <name type="common">Eelgrass</name>
    <dbReference type="NCBI Taxonomy" id="29655"/>
    <lineage>
        <taxon>Eukaryota</taxon>
        <taxon>Viridiplantae</taxon>
        <taxon>Streptophyta</taxon>
        <taxon>Embryophyta</taxon>
        <taxon>Tracheophyta</taxon>
        <taxon>Spermatophyta</taxon>
        <taxon>Magnoliopsida</taxon>
        <taxon>Liliopsida</taxon>
        <taxon>Zosteraceae</taxon>
        <taxon>Zostera</taxon>
    </lineage>
</organism>
<reference evidence="18" key="1">
    <citation type="journal article" date="2016" name="Nature">
        <title>The genome of the seagrass Zostera marina reveals angiosperm adaptation to the sea.</title>
        <authorList>
            <person name="Olsen J.L."/>
            <person name="Rouze P."/>
            <person name="Verhelst B."/>
            <person name="Lin Y.-C."/>
            <person name="Bayer T."/>
            <person name="Collen J."/>
            <person name="Dattolo E."/>
            <person name="De Paoli E."/>
            <person name="Dittami S."/>
            <person name="Maumus F."/>
            <person name="Michel G."/>
            <person name="Kersting A."/>
            <person name="Lauritano C."/>
            <person name="Lohaus R."/>
            <person name="Toepel M."/>
            <person name="Tonon T."/>
            <person name="Vanneste K."/>
            <person name="Amirebrahimi M."/>
            <person name="Brakel J."/>
            <person name="Bostroem C."/>
            <person name="Chovatia M."/>
            <person name="Grimwood J."/>
            <person name="Jenkins J.W."/>
            <person name="Jueterbock A."/>
            <person name="Mraz A."/>
            <person name="Stam W.T."/>
            <person name="Tice H."/>
            <person name="Bornberg-Bauer E."/>
            <person name="Green P.J."/>
            <person name="Pearson G.A."/>
            <person name="Procaccini G."/>
            <person name="Duarte C.M."/>
            <person name="Schmutz J."/>
            <person name="Reusch T.B.H."/>
            <person name="Van de Peer Y."/>
        </authorList>
    </citation>
    <scope>NUCLEOTIDE SEQUENCE [LARGE SCALE GENOMIC DNA]</scope>
    <source>
        <strain evidence="18">cv. Finnish</strain>
    </source>
</reference>
<evidence type="ECO:0000256" key="2">
    <source>
        <dbReference type="ARBA" id="ARBA00004185"/>
    </source>
</evidence>
<gene>
    <name evidence="17" type="ORF">ZOSMA_57G00680</name>
</gene>
<dbReference type="OrthoDB" id="2013483at2759"/>
<dbReference type="EMBL" id="LFYR01001587">
    <property type="protein sequence ID" value="KMZ60731.1"/>
    <property type="molecule type" value="Genomic_DNA"/>
</dbReference>
<dbReference type="AlphaFoldDB" id="A0A0K9NVE7"/>
<keyword evidence="10" id="KW-0520">NAD</keyword>
<comment type="function">
    <text evidence="1">NDH shuttles electrons from NAD(P)H:plastoquinone, via FMN and iron-sulfur (Fe-S) centers, to quinones in the photosynthetic chain and possibly in a chloroplast respiratory chain. The immediate electron acceptor for the enzyme in this species is believed to be plastoquinone. Couples the redox reaction to proton translocation, and thus conserves the redox energy in a proton gradient.</text>
</comment>
<dbReference type="GO" id="GO:0016655">
    <property type="term" value="F:oxidoreductase activity, acting on NAD(P)H, quinone or similar compound as acceptor"/>
    <property type="evidence" value="ECO:0007669"/>
    <property type="project" value="InterPro"/>
</dbReference>
<evidence type="ECO:0000313" key="18">
    <source>
        <dbReference type="Proteomes" id="UP000036987"/>
    </source>
</evidence>
<dbReference type="InterPro" id="IPR018922">
    <property type="entry name" value="NdhM"/>
</dbReference>
<keyword evidence="8" id="KW-0618">Plastoquinone</keyword>
<evidence type="ECO:0000256" key="7">
    <source>
        <dbReference type="ARBA" id="ARBA00022857"/>
    </source>
</evidence>
<dbReference type="Pfam" id="PF10664">
    <property type="entry name" value="NdhM"/>
    <property type="match status" value="1"/>
</dbReference>
<comment type="subcellular location">
    <subcellularLocation>
        <location evidence="2">Plastid</location>
        <location evidence="2">Chloroplast thylakoid membrane</location>
        <topology evidence="2">Peripheral membrane protein</topology>
        <orientation evidence="2">Stromal side</orientation>
    </subcellularLocation>
</comment>
<comment type="caution">
    <text evidence="17">The sequence shown here is derived from an EMBL/GenBank/DDBJ whole genome shotgun (WGS) entry which is preliminary data.</text>
</comment>
<keyword evidence="18" id="KW-1185">Reference proteome</keyword>
<evidence type="ECO:0000256" key="5">
    <source>
        <dbReference type="ARBA" id="ARBA00017454"/>
    </source>
</evidence>
<evidence type="ECO:0000256" key="16">
    <source>
        <dbReference type="SAM" id="MobiDB-lite"/>
    </source>
</evidence>